<dbReference type="RefSeq" id="WP_092483077.1">
    <property type="nucleotide sequence ID" value="NZ_FOYM01000012.1"/>
</dbReference>
<dbReference type="STRING" id="39060.SAMN05660706_11231"/>
<dbReference type="PANTHER" id="PTHR30627">
    <property type="entry name" value="PEPTIDOGLYCAN D,D-TRANSPEPTIDASE"/>
    <property type="match status" value="1"/>
</dbReference>
<dbReference type="Pfam" id="PF00905">
    <property type="entry name" value="Transpeptidase"/>
    <property type="match status" value="1"/>
</dbReference>
<name>A0A1I6DJB3_9FIRM</name>
<dbReference type="EMBL" id="FOYM01000012">
    <property type="protein sequence ID" value="SFR05477.1"/>
    <property type="molecule type" value="Genomic_DNA"/>
</dbReference>
<protein>
    <submittedName>
        <fullName evidence="4">Peptidoglycan glycosyltransferase</fullName>
    </submittedName>
</protein>
<dbReference type="Gene3D" id="3.90.1310.10">
    <property type="entry name" value="Penicillin-binding protein 2a (Domain 2)"/>
    <property type="match status" value="1"/>
</dbReference>
<evidence type="ECO:0000259" key="2">
    <source>
        <dbReference type="Pfam" id="PF00905"/>
    </source>
</evidence>
<keyword evidence="1" id="KW-1133">Transmembrane helix</keyword>
<dbReference type="InterPro" id="IPR054120">
    <property type="entry name" value="PBPA_dimer"/>
</dbReference>
<evidence type="ECO:0000313" key="5">
    <source>
        <dbReference type="Proteomes" id="UP000199584"/>
    </source>
</evidence>
<dbReference type="Proteomes" id="UP000199584">
    <property type="component" value="Unassembled WGS sequence"/>
</dbReference>
<dbReference type="SUPFAM" id="SSF56519">
    <property type="entry name" value="Penicillin binding protein dimerisation domain"/>
    <property type="match status" value="1"/>
</dbReference>
<evidence type="ECO:0000256" key="1">
    <source>
        <dbReference type="SAM" id="Phobius"/>
    </source>
</evidence>
<keyword evidence="4" id="KW-0808">Transferase</keyword>
<dbReference type="GO" id="GO:0008658">
    <property type="term" value="F:penicillin binding"/>
    <property type="evidence" value="ECO:0007669"/>
    <property type="project" value="InterPro"/>
</dbReference>
<organism evidence="4 5">
    <name type="scientific">Desulfoscipio geothermicus DSM 3669</name>
    <dbReference type="NCBI Taxonomy" id="1121426"/>
    <lineage>
        <taxon>Bacteria</taxon>
        <taxon>Bacillati</taxon>
        <taxon>Bacillota</taxon>
        <taxon>Clostridia</taxon>
        <taxon>Eubacteriales</taxon>
        <taxon>Desulfallaceae</taxon>
        <taxon>Desulfoscipio</taxon>
    </lineage>
</organism>
<dbReference type="InterPro" id="IPR012338">
    <property type="entry name" value="Beta-lactam/transpept-like"/>
</dbReference>
<gene>
    <name evidence="4" type="ORF">SAMN05660706_11231</name>
</gene>
<evidence type="ECO:0000259" key="3">
    <source>
        <dbReference type="Pfam" id="PF21922"/>
    </source>
</evidence>
<keyword evidence="5" id="KW-1185">Reference proteome</keyword>
<dbReference type="GO" id="GO:0071555">
    <property type="term" value="P:cell wall organization"/>
    <property type="evidence" value="ECO:0007669"/>
    <property type="project" value="TreeGrafter"/>
</dbReference>
<reference evidence="5" key="1">
    <citation type="submission" date="2016-10" db="EMBL/GenBank/DDBJ databases">
        <authorList>
            <person name="Varghese N."/>
            <person name="Submissions S."/>
        </authorList>
    </citation>
    <scope>NUCLEOTIDE SEQUENCE [LARGE SCALE GENOMIC DNA]</scope>
    <source>
        <strain evidence="5">DSM 3669</strain>
    </source>
</reference>
<dbReference type="GO" id="GO:0016740">
    <property type="term" value="F:transferase activity"/>
    <property type="evidence" value="ECO:0007669"/>
    <property type="project" value="UniProtKB-KW"/>
</dbReference>
<sequence>MRNNVRRLAYILLVGLAAVCVYLALIPVYINHITKSGAALADPRIAAGENRIQRGAILDRHGAVLARSVPAENGYQREYPLGGAAAHIVGYYSNKYGAAGLEKSMARVLLGLEGGSKIINLRNRILGRPGVGNDITLTVDAGLQQYAAKLLAGKKGAVVVLDPATGEVLALASSPAFDPLQPAKYIDDAEAPLLNRALQGAYPPGSIFKIITAAAVLADLPGMAGDTIKCTGKLTVNGFTLHDNAVHGPVDFGEAFTKSCNVAFGRYGLALGAGEFLKQVTAFGIGKSIDFELPVYAGNITPAGEMDGPTLASSAIGQGEVLVTPLHAALLAGAVANDGVIMQPYLVAGYRGRGGSSSRRHPEEWRRAMTPAVAAALREQMINVVRQGTGRAAALPGVTVAGKTGSAENPHGKSHAWFVGFAPAEEPRVAVAVLLENAGSGGSAAAPLAREIIRKALQ</sequence>
<keyword evidence="1" id="KW-0812">Transmembrane</keyword>
<accession>A0A1I6DJB3</accession>
<dbReference type="Pfam" id="PF21922">
    <property type="entry name" value="PBP_dimer_2"/>
    <property type="match status" value="1"/>
</dbReference>
<dbReference type="OrthoDB" id="9804124at2"/>
<dbReference type="AlphaFoldDB" id="A0A1I6DJB3"/>
<dbReference type="InterPro" id="IPR036138">
    <property type="entry name" value="PBP_dimer_sf"/>
</dbReference>
<feature type="domain" description="Penicillin-binding protein transpeptidase" evidence="2">
    <location>
        <begin position="156"/>
        <end position="453"/>
    </location>
</feature>
<dbReference type="InterPro" id="IPR001460">
    <property type="entry name" value="PCN-bd_Tpept"/>
</dbReference>
<keyword evidence="1" id="KW-0472">Membrane</keyword>
<dbReference type="Gene3D" id="3.40.710.10">
    <property type="entry name" value="DD-peptidase/beta-lactamase superfamily"/>
    <property type="match status" value="1"/>
</dbReference>
<evidence type="ECO:0000313" key="4">
    <source>
        <dbReference type="EMBL" id="SFR05477.1"/>
    </source>
</evidence>
<feature type="domain" description="Penicillin binding protein A dimerisation" evidence="3">
    <location>
        <begin position="54"/>
        <end position="134"/>
    </location>
</feature>
<feature type="transmembrane region" description="Helical" evidence="1">
    <location>
        <begin position="7"/>
        <end position="30"/>
    </location>
</feature>
<dbReference type="GO" id="GO:0005886">
    <property type="term" value="C:plasma membrane"/>
    <property type="evidence" value="ECO:0007669"/>
    <property type="project" value="TreeGrafter"/>
</dbReference>
<proteinExistence type="predicted"/>
<dbReference type="InterPro" id="IPR050515">
    <property type="entry name" value="Beta-lactam/transpept"/>
</dbReference>
<dbReference type="PANTHER" id="PTHR30627:SF24">
    <property type="entry name" value="PENICILLIN-BINDING PROTEIN 4B"/>
    <property type="match status" value="1"/>
</dbReference>
<dbReference type="SUPFAM" id="SSF56601">
    <property type="entry name" value="beta-lactamase/transpeptidase-like"/>
    <property type="match status" value="1"/>
</dbReference>
<dbReference type="GO" id="GO:0071972">
    <property type="term" value="F:peptidoglycan L,D-transpeptidase activity"/>
    <property type="evidence" value="ECO:0007669"/>
    <property type="project" value="TreeGrafter"/>
</dbReference>